<evidence type="ECO:0000313" key="4">
    <source>
        <dbReference type="Proteomes" id="UP000193642"/>
    </source>
</evidence>
<evidence type="ECO:0000256" key="1">
    <source>
        <dbReference type="SAM" id="MobiDB-lite"/>
    </source>
</evidence>
<name>A0A1Y2BZ06_9FUNG</name>
<dbReference type="EMBL" id="MCGO01000037">
    <property type="protein sequence ID" value="ORY39914.1"/>
    <property type="molecule type" value="Genomic_DNA"/>
</dbReference>
<dbReference type="InterPro" id="IPR040441">
    <property type="entry name" value="CFA20/CFAP20DC"/>
</dbReference>
<accession>A0A1Y2BZ06</accession>
<proteinExistence type="predicted"/>
<sequence>MFKSAFQGGPSFEVFSCQGSSSSAMLNWRIVNKQFVHKEYEKDVKGYCFTCDKAGKLQLPKDEKQSAYLIQPYLILQIFVGVAQHMTIEICVSDLNQSKRRFFISTAAKETKNTALHVTLPLGFLKRGVWLNLCFDLLSLVGDSFRGQTFRCLDSIAISGNYRLRKVFTMKLPPPDTTDDYDLYDENIQSTLGLDCIPKTLQYGIGIDHVTQVINLHRIRAAEKLEMRKSLQDIDEFQHWPSKSNEALPKLAFGTRPSSEVVYTNPKKKEHRKRRIKTAKSNKDENGNVVTKTHSRTSIRTNDSATVEETNFPGPTLPPIIEVRTTPPGLESKPSEDTLCDSNDEEARPITDYNPSKYAPSEPSADRELTEMVMESERDLVLLKESIPVLDITASREFLEAVELEAINPQLDQSDYKIQPEQKQHTEEKVDSNLDEEIDAFFKAQEEQNEEVLGIQDEEGPADVEALDDNYISHGNLNMTQIIATLDGMMESDDKVLQASKVPLPETPCVEALAPLKSVTSLSGRQSRLPSNRHSTNNSRSSLMERILSKSKQPSSVKQTDSTITSVVNSQRQSKQPTPSSSQVLESICLRKNNQSDQRLHNLRNSRKI</sequence>
<dbReference type="PANTHER" id="PTHR12458">
    <property type="entry name" value="ORF PROTEIN"/>
    <property type="match status" value="1"/>
</dbReference>
<dbReference type="AlphaFoldDB" id="A0A1Y2BZ06"/>
<protein>
    <recommendedName>
        <fullName evidence="2">CFA20 domain-containing protein</fullName>
    </recommendedName>
</protein>
<feature type="compositionally biased region" description="Basic residues" evidence="1">
    <location>
        <begin position="266"/>
        <end position="280"/>
    </location>
</feature>
<dbReference type="InterPro" id="IPR007714">
    <property type="entry name" value="CFA20_dom"/>
</dbReference>
<dbReference type="STRING" id="329046.A0A1Y2BZ06"/>
<feature type="domain" description="CFA20" evidence="2">
    <location>
        <begin position="1"/>
        <end position="171"/>
    </location>
</feature>
<evidence type="ECO:0000259" key="2">
    <source>
        <dbReference type="Pfam" id="PF05018"/>
    </source>
</evidence>
<organism evidence="3 4">
    <name type="scientific">Rhizoclosmatium globosum</name>
    <dbReference type="NCBI Taxonomy" id="329046"/>
    <lineage>
        <taxon>Eukaryota</taxon>
        <taxon>Fungi</taxon>
        <taxon>Fungi incertae sedis</taxon>
        <taxon>Chytridiomycota</taxon>
        <taxon>Chytridiomycota incertae sedis</taxon>
        <taxon>Chytridiomycetes</taxon>
        <taxon>Chytridiales</taxon>
        <taxon>Chytriomycetaceae</taxon>
        <taxon>Rhizoclosmatium</taxon>
    </lineage>
</organism>
<dbReference type="Proteomes" id="UP000193642">
    <property type="component" value="Unassembled WGS sequence"/>
</dbReference>
<feature type="compositionally biased region" description="Polar residues" evidence="1">
    <location>
        <begin position="550"/>
        <end position="584"/>
    </location>
</feature>
<gene>
    <name evidence="3" type="ORF">BCR33DRAFT_378244</name>
</gene>
<dbReference type="OrthoDB" id="10261083at2759"/>
<feature type="compositionally biased region" description="Polar residues" evidence="1">
    <location>
        <begin position="288"/>
        <end position="309"/>
    </location>
</feature>
<comment type="caution">
    <text evidence="3">The sequence shown here is derived from an EMBL/GenBank/DDBJ whole genome shotgun (WGS) entry which is preliminary data.</text>
</comment>
<feature type="region of interest" description="Disordered" evidence="1">
    <location>
        <begin position="259"/>
        <end position="364"/>
    </location>
</feature>
<feature type="compositionally biased region" description="Low complexity" evidence="1">
    <location>
        <begin position="532"/>
        <end position="542"/>
    </location>
</feature>
<feature type="compositionally biased region" description="Polar residues" evidence="1">
    <location>
        <begin position="521"/>
        <end position="530"/>
    </location>
</feature>
<evidence type="ECO:0000313" key="3">
    <source>
        <dbReference type="EMBL" id="ORY39914.1"/>
    </source>
</evidence>
<feature type="region of interest" description="Disordered" evidence="1">
    <location>
        <begin position="521"/>
        <end position="584"/>
    </location>
</feature>
<dbReference type="Pfam" id="PF05018">
    <property type="entry name" value="CFA20_dom"/>
    <property type="match status" value="1"/>
</dbReference>
<keyword evidence="4" id="KW-1185">Reference proteome</keyword>
<reference evidence="3 4" key="1">
    <citation type="submission" date="2016-07" db="EMBL/GenBank/DDBJ databases">
        <title>Pervasive Adenine N6-methylation of Active Genes in Fungi.</title>
        <authorList>
            <consortium name="DOE Joint Genome Institute"/>
            <person name="Mondo S.J."/>
            <person name="Dannebaum R.O."/>
            <person name="Kuo R.C."/>
            <person name="Labutti K."/>
            <person name="Haridas S."/>
            <person name="Kuo A."/>
            <person name="Salamov A."/>
            <person name="Ahrendt S.R."/>
            <person name="Lipzen A."/>
            <person name="Sullivan W."/>
            <person name="Andreopoulos W.B."/>
            <person name="Clum A."/>
            <person name="Lindquist E."/>
            <person name="Daum C."/>
            <person name="Ramamoorthy G.K."/>
            <person name="Gryganskyi A."/>
            <person name="Culley D."/>
            <person name="Magnuson J.K."/>
            <person name="James T.Y."/>
            <person name="O'Malley M.A."/>
            <person name="Stajich J.E."/>
            <person name="Spatafora J.W."/>
            <person name="Visel A."/>
            <person name="Grigoriev I.V."/>
        </authorList>
    </citation>
    <scope>NUCLEOTIDE SEQUENCE [LARGE SCALE GENOMIC DNA]</scope>
    <source>
        <strain evidence="3 4">JEL800</strain>
    </source>
</reference>